<proteinExistence type="predicted"/>
<organism evidence="1">
    <name type="scientific">marine sediment metagenome</name>
    <dbReference type="NCBI Taxonomy" id="412755"/>
    <lineage>
        <taxon>unclassified sequences</taxon>
        <taxon>metagenomes</taxon>
        <taxon>ecological metagenomes</taxon>
    </lineage>
</organism>
<dbReference type="AlphaFoldDB" id="A0A0F9BSW3"/>
<gene>
    <name evidence="1" type="ORF">LCGC14_2409080</name>
</gene>
<sequence>MARKRSCTAEFYQHRDLGLLGHVTRDFYRSSWTFFSCEGRLALDPQWLADRIYWYDQPKMDGQAVAGMIFTLVMNEIYTLYEVSGGYVLWIPSFKENQKTSHPTPC</sequence>
<comment type="caution">
    <text evidence="1">The sequence shown here is derived from an EMBL/GenBank/DDBJ whole genome shotgun (WGS) entry which is preliminary data.</text>
</comment>
<protein>
    <submittedName>
        <fullName evidence="1">Uncharacterized protein</fullName>
    </submittedName>
</protein>
<evidence type="ECO:0000313" key="1">
    <source>
        <dbReference type="EMBL" id="KKL25064.1"/>
    </source>
</evidence>
<dbReference type="EMBL" id="LAZR01036357">
    <property type="protein sequence ID" value="KKL25064.1"/>
    <property type="molecule type" value="Genomic_DNA"/>
</dbReference>
<accession>A0A0F9BSW3</accession>
<name>A0A0F9BSW3_9ZZZZ</name>
<reference evidence="1" key="1">
    <citation type="journal article" date="2015" name="Nature">
        <title>Complex archaea that bridge the gap between prokaryotes and eukaryotes.</title>
        <authorList>
            <person name="Spang A."/>
            <person name="Saw J.H."/>
            <person name="Jorgensen S.L."/>
            <person name="Zaremba-Niedzwiedzka K."/>
            <person name="Martijn J."/>
            <person name="Lind A.E."/>
            <person name="van Eijk R."/>
            <person name="Schleper C."/>
            <person name="Guy L."/>
            <person name="Ettema T.J."/>
        </authorList>
    </citation>
    <scope>NUCLEOTIDE SEQUENCE</scope>
</reference>
<feature type="non-terminal residue" evidence="1">
    <location>
        <position position="106"/>
    </location>
</feature>